<accession>A0A8J3YBB2</accession>
<keyword evidence="1" id="KW-1133">Transmembrane helix</keyword>
<sequence>MEDTRRAGLLASAGRTLLAASAAGLMTGGATGSMVPGLGTLVGAAVGLALGFAVGLLTVPALLAAGHRRPHLGPRAARAIVAACPIALLTLTAAGLLAASGAPDALTVYVTVTPLLLAGPAAWFAAPWCLAPWQEDLDTPRARRDLVLAVFAAPAVVACAVAFTVLNSGG</sequence>
<keyword evidence="1" id="KW-0812">Transmembrane</keyword>
<keyword evidence="3" id="KW-1185">Reference proteome</keyword>
<evidence type="ECO:0000313" key="2">
    <source>
        <dbReference type="EMBL" id="GIJ05403.1"/>
    </source>
</evidence>
<feature type="transmembrane region" description="Helical" evidence="1">
    <location>
        <begin position="38"/>
        <end position="64"/>
    </location>
</feature>
<comment type="caution">
    <text evidence="2">The sequence shown here is derived from an EMBL/GenBank/DDBJ whole genome shotgun (WGS) entry which is preliminary data.</text>
</comment>
<feature type="transmembrane region" description="Helical" evidence="1">
    <location>
        <begin position="146"/>
        <end position="166"/>
    </location>
</feature>
<name>A0A8J3YBB2_9ACTN</name>
<proteinExistence type="predicted"/>
<reference evidence="2" key="1">
    <citation type="submission" date="2021-01" db="EMBL/GenBank/DDBJ databases">
        <title>Whole genome shotgun sequence of Spirilliplanes yamanashiensis NBRC 15828.</title>
        <authorList>
            <person name="Komaki H."/>
            <person name="Tamura T."/>
        </authorList>
    </citation>
    <scope>NUCLEOTIDE SEQUENCE</scope>
    <source>
        <strain evidence="2">NBRC 15828</strain>
    </source>
</reference>
<feature type="transmembrane region" description="Helical" evidence="1">
    <location>
        <begin position="76"/>
        <end position="100"/>
    </location>
</feature>
<feature type="transmembrane region" description="Helical" evidence="1">
    <location>
        <begin position="106"/>
        <end position="126"/>
    </location>
</feature>
<gene>
    <name evidence="2" type="ORF">Sya03_47550</name>
</gene>
<protein>
    <submittedName>
        <fullName evidence="2">Uncharacterized protein</fullName>
    </submittedName>
</protein>
<evidence type="ECO:0000256" key="1">
    <source>
        <dbReference type="SAM" id="Phobius"/>
    </source>
</evidence>
<organism evidence="2 3">
    <name type="scientific">Spirilliplanes yamanashiensis</name>
    <dbReference type="NCBI Taxonomy" id="42233"/>
    <lineage>
        <taxon>Bacteria</taxon>
        <taxon>Bacillati</taxon>
        <taxon>Actinomycetota</taxon>
        <taxon>Actinomycetes</taxon>
        <taxon>Micromonosporales</taxon>
        <taxon>Micromonosporaceae</taxon>
        <taxon>Spirilliplanes</taxon>
    </lineage>
</organism>
<keyword evidence="1" id="KW-0472">Membrane</keyword>
<dbReference type="EMBL" id="BOOY01000033">
    <property type="protein sequence ID" value="GIJ05403.1"/>
    <property type="molecule type" value="Genomic_DNA"/>
</dbReference>
<dbReference type="Proteomes" id="UP000652013">
    <property type="component" value="Unassembled WGS sequence"/>
</dbReference>
<evidence type="ECO:0000313" key="3">
    <source>
        <dbReference type="Proteomes" id="UP000652013"/>
    </source>
</evidence>
<dbReference type="AlphaFoldDB" id="A0A8J3YBB2"/>